<proteinExistence type="predicted"/>
<dbReference type="SUPFAM" id="SSF50978">
    <property type="entry name" value="WD40 repeat-like"/>
    <property type="match status" value="1"/>
</dbReference>
<keyword evidence="1 3" id="KW-0853">WD repeat</keyword>
<gene>
    <name evidence="5" type="ORF">F503_04062</name>
</gene>
<keyword evidence="6" id="KW-1185">Reference proteome</keyword>
<dbReference type="PROSITE" id="PS50082">
    <property type="entry name" value="WD_REPEATS_2"/>
    <property type="match status" value="3"/>
</dbReference>
<dbReference type="HOGENOM" id="CLU_295965_0_0_1"/>
<dbReference type="InterPro" id="IPR015943">
    <property type="entry name" value="WD40/YVTN_repeat-like_dom_sf"/>
</dbReference>
<dbReference type="InterPro" id="IPR036322">
    <property type="entry name" value="WD40_repeat_dom_sf"/>
</dbReference>
<feature type="region of interest" description="Disordered" evidence="4">
    <location>
        <begin position="289"/>
        <end position="328"/>
    </location>
</feature>
<evidence type="ECO:0000313" key="6">
    <source>
        <dbReference type="Proteomes" id="UP000016923"/>
    </source>
</evidence>
<evidence type="ECO:0000256" key="3">
    <source>
        <dbReference type="PROSITE-ProRule" id="PRU00221"/>
    </source>
</evidence>
<evidence type="ECO:0000256" key="4">
    <source>
        <dbReference type="SAM" id="MobiDB-lite"/>
    </source>
</evidence>
<dbReference type="AlphaFoldDB" id="S3C952"/>
<dbReference type="STRING" id="1262450.S3C952"/>
<dbReference type="PROSITE" id="PS50294">
    <property type="entry name" value="WD_REPEATS_REGION"/>
    <property type="match status" value="3"/>
</dbReference>
<dbReference type="SMART" id="SM00320">
    <property type="entry name" value="WD40"/>
    <property type="match status" value="4"/>
</dbReference>
<dbReference type="CDD" id="cd00200">
    <property type="entry name" value="WD40"/>
    <property type="match status" value="1"/>
</dbReference>
<dbReference type="Gene3D" id="2.130.10.10">
    <property type="entry name" value="YVTN repeat-like/Quinoprotein amine dehydrogenase"/>
    <property type="match status" value="2"/>
</dbReference>
<feature type="repeat" description="WD" evidence="3">
    <location>
        <begin position="872"/>
        <end position="913"/>
    </location>
</feature>
<evidence type="ECO:0000256" key="1">
    <source>
        <dbReference type="ARBA" id="ARBA00022574"/>
    </source>
</evidence>
<reference evidence="5 6" key="1">
    <citation type="journal article" date="2013" name="BMC Genomics">
        <title>The genome and transcriptome of the pine saprophyte Ophiostoma piceae, and a comparison with the bark beetle-associated pine pathogen Grosmannia clavigera.</title>
        <authorList>
            <person name="Haridas S."/>
            <person name="Wang Y."/>
            <person name="Lim L."/>
            <person name="Massoumi Alamouti S."/>
            <person name="Jackman S."/>
            <person name="Docking R."/>
            <person name="Robertson G."/>
            <person name="Birol I."/>
            <person name="Bohlmann J."/>
            <person name="Breuil C."/>
        </authorList>
    </citation>
    <scope>NUCLEOTIDE SEQUENCE [LARGE SCALE GENOMIC DNA]</scope>
    <source>
        <strain evidence="5 6">UAMH 11346</strain>
    </source>
</reference>
<dbReference type="EMBL" id="KE148175">
    <property type="protein sequence ID" value="EPE02713.1"/>
    <property type="molecule type" value="Genomic_DNA"/>
</dbReference>
<dbReference type="PROSITE" id="PS00678">
    <property type="entry name" value="WD_REPEATS_1"/>
    <property type="match status" value="3"/>
</dbReference>
<evidence type="ECO:0000256" key="2">
    <source>
        <dbReference type="ARBA" id="ARBA00022737"/>
    </source>
</evidence>
<name>S3C952_OPHP1</name>
<keyword evidence="2" id="KW-0677">Repeat</keyword>
<dbReference type="Proteomes" id="UP000016923">
    <property type="component" value="Unassembled WGS sequence"/>
</dbReference>
<dbReference type="Pfam" id="PF00400">
    <property type="entry name" value="WD40"/>
    <property type="match status" value="4"/>
</dbReference>
<dbReference type="OMA" id="KHLANDI"/>
<dbReference type="VEuPathDB" id="FungiDB:F503_04062"/>
<sequence>MDNNKRIYDHARACEEAFSLITSDQNAPSYVVAETLRQRFEQWSSNMGVFAVAQFSLDTRLEHSDSLRSMVLDLLELMKTGLDRVDKFRVDDEDGQTQESIIEQMRAEEAPDALLRRMLSGKEMSAGGKQMSSSEMHEALVKQVTRSPGIVASVLVESLRTLKSVVDSLDRLGSAIRQSSSAERLTERIQKYMKKSNDGGVLEDIVYLRLKFMLVDGRKYKDGELPDNARGATLLLCRQLAVSVAYRYSAVIYRRHHEQKRILRREDKPQRQKVEIHEDVAQRAAVVRHENDHHLPGPMARPSAIPSGLRSPPSERTESMVSRPESAVAKKKYASSQASFRGANSVVSIQPGNVALPKPPTIVSPAVDAACPYCLVRYPKSKYAEQRWWEHHIQSDLKLYTCISEDCCQPPLLFERYAEWKKHMDNAHTLQWTMNVHSPASWSCDLDHNEEWFSKEEDYESHMLARHSDQINGYEMDDLKELASAKQPRTWDTCPICNCIPLTVKTTSTNARGISTEKRQQGREELLKHIGQHLKEIGLLSVGYLDDNDAGDSEASRNASVASLRSRDYVPKAETVDNAWVFDDSGLVDYVDIDYKSSDLLFTDTQTNNLPEWQVLWKTDLLDEEQTLRDCVDFAKKWRSPSEVEDCQKALESWLHRFAQRPKLDDADMTTIMNGVAQDGDIYKEILAIVSTVYRPVALTELLVLCSSPELYSPERIHEIVQLCSSFLTIRKGSLRFVNESAKDNLVSNEPHDIFPSGILNRHANIASRSLTALSSKLKRDMYDLNDPGCYIYDVSKPDHDPLASIRYACLFWVDHLVQAGEADASLHDGGQVHRFLQEKFLYWLEALSLLGRISDGVSAVEKLESLDWEKGEYHHGSITSVVFSPNGTQLASGSYDGTIKLWDTASGECTRTLQGHTGSVTSVVFSPNGTQLASGSDDETIRLWDTASGECTRTLEGHTDIVMSVIFSPNGTQLASGSYDKTIKLWDTASGECTRTLQGHSDSVTSAVFSSNGRQYGADT</sequence>
<dbReference type="InterPro" id="IPR019775">
    <property type="entry name" value="WD40_repeat_CS"/>
</dbReference>
<feature type="repeat" description="WD" evidence="3">
    <location>
        <begin position="956"/>
        <end position="997"/>
    </location>
</feature>
<dbReference type="eggNOG" id="KOG0266">
    <property type="taxonomic scope" value="Eukaryota"/>
</dbReference>
<dbReference type="InterPro" id="IPR001680">
    <property type="entry name" value="WD40_rpt"/>
</dbReference>
<protein>
    <submittedName>
        <fullName evidence="5">Uncharacterized protein</fullName>
    </submittedName>
</protein>
<dbReference type="InterPro" id="IPR020472">
    <property type="entry name" value="WD40_PAC1"/>
</dbReference>
<dbReference type="PRINTS" id="PR00320">
    <property type="entry name" value="GPROTEINBRPT"/>
</dbReference>
<dbReference type="PANTHER" id="PTHR19848:SF8">
    <property type="entry name" value="F-BOX AND WD REPEAT DOMAIN CONTAINING 7"/>
    <property type="match status" value="1"/>
</dbReference>
<dbReference type="OrthoDB" id="3223806at2759"/>
<feature type="repeat" description="WD" evidence="3">
    <location>
        <begin position="914"/>
        <end position="955"/>
    </location>
</feature>
<organism evidence="5 6">
    <name type="scientific">Ophiostoma piceae (strain UAMH 11346)</name>
    <name type="common">Sap stain fungus</name>
    <dbReference type="NCBI Taxonomy" id="1262450"/>
    <lineage>
        <taxon>Eukaryota</taxon>
        <taxon>Fungi</taxon>
        <taxon>Dikarya</taxon>
        <taxon>Ascomycota</taxon>
        <taxon>Pezizomycotina</taxon>
        <taxon>Sordariomycetes</taxon>
        <taxon>Sordariomycetidae</taxon>
        <taxon>Ophiostomatales</taxon>
        <taxon>Ophiostomataceae</taxon>
        <taxon>Ophiostoma</taxon>
    </lineage>
</organism>
<dbReference type="PANTHER" id="PTHR19848">
    <property type="entry name" value="WD40 REPEAT PROTEIN"/>
    <property type="match status" value="1"/>
</dbReference>
<evidence type="ECO:0000313" key="5">
    <source>
        <dbReference type="EMBL" id="EPE02713.1"/>
    </source>
</evidence>
<accession>S3C952</accession>